<name>A0AAD5MZE5_PARTN</name>
<keyword evidence="2" id="KW-1185">Reference proteome</keyword>
<reference evidence="1" key="1">
    <citation type="submission" date="2021-06" db="EMBL/GenBank/DDBJ databases">
        <title>Parelaphostrongylus tenuis whole genome reference sequence.</title>
        <authorList>
            <person name="Garwood T.J."/>
            <person name="Larsen P.A."/>
            <person name="Fountain-Jones N.M."/>
            <person name="Garbe J.R."/>
            <person name="Macchietto M.G."/>
            <person name="Kania S.A."/>
            <person name="Gerhold R.W."/>
            <person name="Richards J.E."/>
            <person name="Wolf T.M."/>
        </authorList>
    </citation>
    <scope>NUCLEOTIDE SEQUENCE</scope>
    <source>
        <strain evidence="1">MNPRO001-30</strain>
        <tissue evidence="1">Meninges</tissue>
    </source>
</reference>
<dbReference type="EMBL" id="JAHQIW010003404">
    <property type="protein sequence ID" value="KAJ1358581.1"/>
    <property type="molecule type" value="Genomic_DNA"/>
</dbReference>
<dbReference type="AlphaFoldDB" id="A0AAD5MZE5"/>
<proteinExistence type="predicted"/>
<sequence>MLVISGVRNTVKNTLKLRSYNISHVHFLDKKGETRTTINGATNIGLVASASLSKIIYSINGGTHLKGFLVEGPSSFPEKSTIPYEVSGT</sequence>
<accession>A0AAD5MZE5</accession>
<comment type="caution">
    <text evidence="1">The sequence shown here is derived from an EMBL/GenBank/DDBJ whole genome shotgun (WGS) entry which is preliminary data.</text>
</comment>
<organism evidence="1 2">
    <name type="scientific">Parelaphostrongylus tenuis</name>
    <name type="common">Meningeal worm</name>
    <dbReference type="NCBI Taxonomy" id="148309"/>
    <lineage>
        <taxon>Eukaryota</taxon>
        <taxon>Metazoa</taxon>
        <taxon>Ecdysozoa</taxon>
        <taxon>Nematoda</taxon>
        <taxon>Chromadorea</taxon>
        <taxon>Rhabditida</taxon>
        <taxon>Rhabditina</taxon>
        <taxon>Rhabditomorpha</taxon>
        <taxon>Strongyloidea</taxon>
        <taxon>Metastrongylidae</taxon>
        <taxon>Parelaphostrongylus</taxon>
    </lineage>
</organism>
<evidence type="ECO:0000313" key="1">
    <source>
        <dbReference type="EMBL" id="KAJ1358581.1"/>
    </source>
</evidence>
<evidence type="ECO:0000313" key="2">
    <source>
        <dbReference type="Proteomes" id="UP001196413"/>
    </source>
</evidence>
<gene>
    <name evidence="1" type="ORF">KIN20_017049</name>
</gene>
<dbReference type="Proteomes" id="UP001196413">
    <property type="component" value="Unassembled WGS sequence"/>
</dbReference>
<protein>
    <submittedName>
        <fullName evidence="1">Uncharacterized protein</fullName>
    </submittedName>
</protein>